<dbReference type="EMBL" id="JAADJZ010000009">
    <property type="protein sequence ID" value="KAF2872578.1"/>
    <property type="molecule type" value="Genomic_DNA"/>
</dbReference>
<dbReference type="AlphaFoldDB" id="A0A7C8M9A5"/>
<keyword evidence="3" id="KW-0812">Transmembrane</keyword>
<dbReference type="Pfam" id="PF01073">
    <property type="entry name" value="3Beta_HSD"/>
    <property type="match status" value="1"/>
</dbReference>
<dbReference type="Gene3D" id="3.40.50.720">
    <property type="entry name" value="NAD(P)-binding Rossmann-like Domain"/>
    <property type="match status" value="1"/>
</dbReference>
<dbReference type="PANTHER" id="PTHR43245:SF51">
    <property type="entry name" value="SHORT CHAIN DEHYDROGENASE_REDUCTASE FAMILY 42E, MEMBER 2"/>
    <property type="match status" value="1"/>
</dbReference>
<keyword evidence="6" id="KW-1185">Reference proteome</keyword>
<dbReference type="GO" id="GO:0006694">
    <property type="term" value="P:steroid biosynthetic process"/>
    <property type="evidence" value="ECO:0007669"/>
    <property type="project" value="InterPro"/>
</dbReference>
<keyword evidence="3" id="KW-0472">Membrane</keyword>
<dbReference type="PANTHER" id="PTHR43245">
    <property type="entry name" value="BIFUNCTIONAL POLYMYXIN RESISTANCE PROTEIN ARNA"/>
    <property type="match status" value="1"/>
</dbReference>
<comment type="caution">
    <text evidence="5">The sequence shown here is derived from an EMBL/GenBank/DDBJ whole genome shotgun (WGS) entry which is preliminary data.</text>
</comment>
<protein>
    <recommendedName>
        <fullName evidence="4">3-beta hydroxysteroid dehydrogenase/isomerase domain-containing protein</fullName>
    </recommendedName>
</protein>
<dbReference type="Proteomes" id="UP000481861">
    <property type="component" value="Unassembled WGS sequence"/>
</dbReference>
<evidence type="ECO:0000313" key="6">
    <source>
        <dbReference type="Proteomes" id="UP000481861"/>
    </source>
</evidence>
<evidence type="ECO:0000256" key="3">
    <source>
        <dbReference type="SAM" id="Phobius"/>
    </source>
</evidence>
<gene>
    <name evidence="5" type="ORF">BDV95DRAFT_628198</name>
</gene>
<feature type="domain" description="3-beta hydroxysteroid dehydrogenase/isomerase" evidence="4">
    <location>
        <begin position="38"/>
        <end position="267"/>
    </location>
</feature>
<evidence type="ECO:0000259" key="4">
    <source>
        <dbReference type="Pfam" id="PF01073"/>
    </source>
</evidence>
<evidence type="ECO:0000256" key="1">
    <source>
        <dbReference type="ARBA" id="ARBA00009219"/>
    </source>
</evidence>
<dbReference type="InterPro" id="IPR050177">
    <property type="entry name" value="Lipid_A_modif_metabolic_enz"/>
</dbReference>
<dbReference type="GO" id="GO:0016616">
    <property type="term" value="F:oxidoreductase activity, acting on the CH-OH group of donors, NAD or NADP as acceptor"/>
    <property type="evidence" value="ECO:0007669"/>
    <property type="project" value="InterPro"/>
</dbReference>
<name>A0A7C8M9A5_9PLEO</name>
<comment type="similarity">
    <text evidence="1">Belongs to the 3-beta-HSD family.</text>
</comment>
<dbReference type="InterPro" id="IPR036291">
    <property type="entry name" value="NAD(P)-bd_dom_sf"/>
</dbReference>
<evidence type="ECO:0000256" key="2">
    <source>
        <dbReference type="ARBA" id="ARBA00023002"/>
    </source>
</evidence>
<evidence type="ECO:0000313" key="5">
    <source>
        <dbReference type="EMBL" id="KAF2872578.1"/>
    </source>
</evidence>
<sequence length="344" mass="38195">MPMETSDGLSSVLVVGGCGFLGHHIVTILGIRTDHHRVDGAYYVTGSITSYNDAMRALNAAKPKVIFHTVSAPPLGDTKLFPEVNIEGTRNLLKCAQEYGIAKALVYTSSSSVIHDNRSDLVSAKEDMPLIYFPRQPEIYSHTKAIAEKMVLDANKVSAISTCAIRPSGIFGENDRTLTGNLITSAKEGKANIQIGDNSKLFDFTYVENTAHAHLLAARGLLRTQIVPVEKELKVDGEAFVITNDDPWPFWNFSRALVGAAGYPVKKEKIRVIPVRVMWVIVVVIEYLYWVLTFEIFDITKAKMRLGYSPLVSMKEGIQRTGLWYKKICKEERDSNGGPFRKIA</sequence>
<accession>A0A7C8M9A5</accession>
<reference evidence="5 6" key="1">
    <citation type="submission" date="2020-01" db="EMBL/GenBank/DDBJ databases">
        <authorList>
            <consortium name="DOE Joint Genome Institute"/>
            <person name="Haridas S."/>
            <person name="Albert R."/>
            <person name="Binder M."/>
            <person name="Bloem J."/>
            <person name="Labutti K."/>
            <person name="Salamov A."/>
            <person name="Andreopoulos B."/>
            <person name="Baker S.E."/>
            <person name="Barry K."/>
            <person name="Bills G."/>
            <person name="Bluhm B.H."/>
            <person name="Cannon C."/>
            <person name="Castanera R."/>
            <person name="Culley D.E."/>
            <person name="Daum C."/>
            <person name="Ezra D."/>
            <person name="Gonzalez J.B."/>
            <person name="Henrissat B."/>
            <person name="Kuo A."/>
            <person name="Liang C."/>
            <person name="Lipzen A."/>
            <person name="Lutzoni F."/>
            <person name="Magnuson J."/>
            <person name="Mondo S."/>
            <person name="Nolan M."/>
            <person name="Ohm R."/>
            <person name="Pangilinan J."/>
            <person name="Park H.-J.H."/>
            <person name="Ramirez L."/>
            <person name="Alfaro M."/>
            <person name="Sun H."/>
            <person name="Tritt A."/>
            <person name="Yoshinaga Y."/>
            <person name="Zwiers L.-H.L."/>
            <person name="Turgeon B.G."/>
            <person name="Goodwin S.B."/>
            <person name="Spatafora J.W."/>
            <person name="Crous P.W."/>
            <person name="Grigoriev I.V."/>
        </authorList>
    </citation>
    <scope>NUCLEOTIDE SEQUENCE [LARGE SCALE GENOMIC DNA]</scope>
    <source>
        <strain evidence="5 6">CBS 611.86</strain>
    </source>
</reference>
<keyword evidence="3" id="KW-1133">Transmembrane helix</keyword>
<dbReference type="SUPFAM" id="SSF51735">
    <property type="entry name" value="NAD(P)-binding Rossmann-fold domains"/>
    <property type="match status" value="1"/>
</dbReference>
<dbReference type="InterPro" id="IPR002225">
    <property type="entry name" value="3Beta_OHSteriod_DH/Estase"/>
</dbReference>
<proteinExistence type="inferred from homology"/>
<dbReference type="OrthoDB" id="10058185at2759"/>
<organism evidence="5 6">
    <name type="scientific">Massariosphaeria phaeospora</name>
    <dbReference type="NCBI Taxonomy" id="100035"/>
    <lineage>
        <taxon>Eukaryota</taxon>
        <taxon>Fungi</taxon>
        <taxon>Dikarya</taxon>
        <taxon>Ascomycota</taxon>
        <taxon>Pezizomycotina</taxon>
        <taxon>Dothideomycetes</taxon>
        <taxon>Pleosporomycetidae</taxon>
        <taxon>Pleosporales</taxon>
        <taxon>Pleosporales incertae sedis</taxon>
        <taxon>Massariosphaeria</taxon>
    </lineage>
</organism>
<keyword evidence="2" id="KW-0560">Oxidoreductase</keyword>
<feature type="transmembrane region" description="Helical" evidence="3">
    <location>
        <begin position="277"/>
        <end position="297"/>
    </location>
</feature>